<dbReference type="EMBL" id="CAJJDN010000003">
    <property type="protein sequence ID" value="CAD8049030.1"/>
    <property type="molecule type" value="Genomic_DNA"/>
</dbReference>
<name>A0A8S1K0Q0_9CILI</name>
<protein>
    <submittedName>
        <fullName evidence="1">Uncharacterized protein</fullName>
    </submittedName>
</protein>
<dbReference type="AlphaFoldDB" id="A0A8S1K0Q0"/>
<evidence type="ECO:0000313" key="1">
    <source>
        <dbReference type="EMBL" id="CAD8049030.1"/>
    </source>
</evidence>
<accession>A0A8S1K0Q0</accession>
<comment type="caution">
    <text evidence="1">The sequence shown here is derived from an EMBL/GenBank/DDBJ whole genome shotgun (WGS) entry which is preliminary data.</text>
</comment>
<gene>
    <name evidence="1" type="ORF">PSON_ATCC_30995.1.T0030533</name>
</gene>
<organism evidence="1 2">
    <name type="scientific">Paramecium sonneborni</name>
    <dbReference type="NCBI Taxonomy" id="65129"/>
    <lineage>
        <taxon>Eukaryota</taxon>
        <taxon>Sar</taxon>
        <taxon>Alveolata</taxon>
        <taxon>Ciliophora</taxon>
        <taxon>Intramacronucleata</taxon>
        <taxon>Oligohymenophorea</taxon>
        <taxon>Peniculida</taxon>
        <taxon>Parameciidae</taxon>
        <taxon>Paramecium</taxon>
    </lineage>
</organism>
<evidence type="ECO:0000313" key="2">
    <source>
        <dbReference type="Proteomes" id="UP000692954"/>
    </source>
</evidence>
<reference evidence="1" key="1">
    <citation type="submission" date="2021-01" db="EMBL/GenBank/DDBJ databases">
        <authorList>
            <consortium name="Genoscope - CEA"/>
            <person name="William W."/>
        </authorList>
    </citation>
    <scope>NUCLEOTIDE SEQUENCE</scope>
</reference>
<keyword evidence="2" id="KW-1185">Reference proteome</keyword>
<proteinExistence type="predicted"/>
<sequence>MAGVEDQNYIIQIWQKQEKDQWIYNKKLEPEHRGTILKLSIIQKVQQQHVQKIKQCFNNMVKYQTIMKINFQDKKFDVLLDDKPINDMILIDSQIIFITEDRMKAFDSNNKQITNDIQGCEQQIYIKAITKQIFVIGNQKGSVLICNFDEKKSSLIIQKQISIHLKEIKYIERIDSMQYNQLFKVICYFFMMEKIVLQQQVEKY</sequence>
<dbReference type="Proteomes" id="UP000692954">
    <property type="component" value="Unassembled WGS sequence"/>
</dbReference>